<accession>A0A015L6X9</accession>
<organism evidence="3 4">
    <name type="scientific">Rhizophagus irregularis (strain DAOM 197198w)</name>
    <name type="common">Glomus intraradices</name>
    <dbReference type="NCBI Taxonomy" id="1432141"/>
    <lineage>
        <taxon>Eukaryota</taxon>
        <taxon>Fungi</taxon>
        <taxon>Fungi incertae sedis</taxon>
        <taxon>Mucoromycota</taxon>
        <taxon>Glomeromycotina</taxon>
        <taxon>Glomeromycetes</taxon>
        <taxon>Glomerales</taxon>
        <taxon>Glomeraceae</taxon>
        <taxon>Rhizophagus</taxon>
    </lineage>
</organism>
<feature type="region of interest" description="Disordered" evidence="1">
    <location>
        <begin position="86"/>
        <end position="131"/>
    </location>
</feature>
<reference evidence="3 4" key="1">
    <citation type="submission" date="2014-02" db="EMBL/GenBank/DDBJ databases">
        <title>Single nucleus genome sequencing reveals high similarity among nuclei of an endomycorrhizal fungus.</title>
        <authorList>
            <person name="Lin K."/>
            <person name="Geurts R."/>
            <person name="Zhang Z."/>
            <person name="Limpens E."/>
            <person name="Saunders D.G."/>
            <person name="Mu D."/>
            <person name="Pang E."/>
            <person name="Cao H."/>
            <person name="Cha H."/>
            <person name="Lin T."/>
            <person name="Zhou Q."/>
            <person name="Shang Y."/>
            <person name="Li Y."/>
            <person name="Ivanov S."/>
            <person name="Sharma T."/>
            <person name="Velzen R.V."/>
            <person name="Ruijter N.D."/>
            <person name="Aanen D.K."/>
            <person name="Win J."/>
            <person name="Kamoun S."/>
            <person name="Bisseling T."/>
            <person name="Huang S."/>
        </authorList>
    </citation>
    <scope>NUCLEOTIDE SEQUENCE [LARGE SCALE GENOMIC DNA]</scope>
    <source>
        <strain evidence="4">DAOM197198w</strain>
    </source>
</reference>
<dbReference type="GO" id="GO:0004672">
    <property type="term" value="F:protein kinase activity"/>
    <property type="evidence" value="ECO:0007669"/>
    <property type="project" value="InterPro"/>
</dbReference>
<comment type="caution">
    <text evidence="3">The sequence shown here is derived from an EMBL/GenBank/DDBJ whole genome shotgun (WGS) entry which is preliminary data.</text>
</comment>
<dbReference type="AlphaFoldDB" id="A0A015L6X9"/>
<proteinExistence type="predicted"/>
<dbReference type="Pfam" id="PF07714">
    <property type="entry name" value="PK_Tyr_Ser-Thr"/>
    <property type="match status" value="1"/>
</dbReference>
<dbReference type="GO" id="GO:0005524">
    <property type="term" value="F:ATP binding"/>
    <property type="evidence" value="ECO:0007669"/>
    <property type="project" value="InterPro"/>
</dbReference>
<evidence type="ECO:0000259" key="2">
    <source>
        <dbReference type="PROSITE" id="PS50011"/>
    </source>
</evidence>
<dbReference type="EMBL" id="JEMT01017354">
    <property type="protein sequence ID" value="EXX68311.1"/>
    <property type="molecule type" value="Genomic_DNA"/>
</dbReference>
<dbReference type="InterPro" id="IPR011009">
    <property type="entry name" value="Kinase-like_dom_sf"/>
</dbReference>
<name>A0A015L6X9_RHIIW</name>
<dbReference type="SUPFAM" id="SSF56112">
    <property type="entry name" value="Protein kinase-like (PK-like)"/>
    <property type="match status" value="1"/>
</dbReference>
<evidence type="ECO:0000256" key="1">
    <source>
        <dbReference type="SAM" id="MobiDB-lite"/>
    </source>
</evidence>
<gene>
    <name evidence="3" type="ORF">RirG_106380</name>
</gene>
<keyword evidence="4" id="KW-1185">Reference proteome</keyword>
<dbReference type="Proteomes" id="UP000022910">
    <property type="component" value="Unassembled WGS sequence"/>
</dbReference>
<dbReference type="InterPro" id="IPR001245">
    <property type="entry name" value="Ser-Thr/Tyr_kinase_cat_dom"/>
</dbReference>
<sequence>MLMWEISSGKPPFNNYEHDYYLAMNIVNGIRPRIVSGTPLKYESLMKQCWDADPSKRPDIKTLQKKINEVYKRYLDMPNELEESNNLEINKTNSSEEAKETSSTLFTSSKLHNFENFPEPRNATEEQQEAFHSKSYDNFYIPDSIEDFGKSSDQENNSTSNKISIFKVNNADSQLYEKFEKLQVKMVNFQEDNNYNNETMKHHSYIDDEVHNNPNLHLEEQNELEIPDGKENFSK</sequence>
<dbReference type="HOGENOM" id="CLU_000288_7_31_1"/>
<dbReference type="Gene3D" id="1.10.510.10">
    <property type="entry name" value="Transferase(Phosphotransferase) domain 1"/>
    <property type="match status" value="1"/>
</dbReference>
<dbReference type="OrthoDB" id="2402049at2759"/>
<protein>
    <recommendedName>
        <fullName evidence="2">Protein kinase domain-containing protein</fullName>
    </recommendedName>
</protein>
<evidence type="ECO:0000313" key="3">
    <source>
        <dbReference type="EMBL" id="EXX68311.1"/>
    </source>
</evidence>
<feature type="domain" description="Protein kinase" evidence="2">
    <location>
        <begin position="1"/>
        <end position="71"/>
    </location>
</feature>
<dbReference type="InterPro" id="IPR000719">
    <property type="entry name" value="Prot_kinase_dom"/>
</dbReference>
<dbReference type="PROSITE" id="PS50011">
    <property type="entry name" value="PROTEIN_KINASE_DOM"/>
    <property type="match status" value="1"/>
</dbReference>
<feature type="compositionally biased region" description="Polar residues" evidence="1">
    <location>
        <begin position="101"/>
        <end position="111"/>
    </location>
</feature>
<evidence type="ECO:0000313" key="4">
    <source>
        <dbReference type="Proteomes" id="UP000022910"/>
    </source>
</evidence>